<accession>A0ABY6ZLZ9</accession>
<protein>
    <submittedName>
        <fullName evidence="2">ABC transporter permease</fullName>
    </submittedName>
</protein>
<evidence type="ECO:0000313" key="2">
    <source>
        <dbReference type="EMBL" id="WAH43877.1"/>
    </source>
</evidence>
<dbReference type="RefSeq" id="WP_268007783.1">
    <property type="nucleotide sequence ID" value="NZ_BSUT01000001.1"/>
</dbReference>
<dbReference type="Proteomes" id="UP001164761">
    <property type="component" value="Chromosome"/>
</dbReference>
<feature type="transmembrane region" description="Helical" evidence="1">
    <location>
        <begin position="157"/>
        <end position="178"/>
    </location>
</feature>
<feature type="transmembrane region" description="Helical" evidence="1">
    <location>
        <begin position="185"/>
        <end position="207"/>
    </location>
</feature>
<organism evidence="2 3">
    <name type="scientific">Alicyclobacillus fastidiosus</name>
    <dbReference type="NCBI Taxonomy" id="392011"/>
    <lineage>
        <taxon>Bacteria</taxon>
        <taxon>Bacillati</taxon>
        <taxon>Bacillota</taxon>
        <taxon>Bacilli</taxon>
        <taxon>Bacillales</taxon>
        <taxon>Alicyclobacillaceae</taxon>
        <taxon>Alicyclobacillus</taxon>
    </lineage>
</organism>
<keyword evidence="1" id="KW-0812">Transmembrane</keyword>
<keyword evidence="1" id="KW-1133">Transmembrane helix</keyword>
<dbReference type="PANTHER" id="PTHR37305:SF1">
    <property type="entry name" value="MEMBRANE PROTEIN"/>
    <property type="match status" value="1"/>
</dbReference>
<dbReference type="Pfam" id="PF12730">
    <property type="entry name" value="ABC2_membrane_4"/>
    <property type="match status" value="1"/>
</dbReference>
<feature type="transmembrane region" description="Helical" evidence="1">
    <location>
        <begin position="18"/>
        <end position="37"/>
    </location>
</feature>
<evidence type="ECO:0000313" key="3">
    <source>
        <dbReference type="Proteomes" id="UP001164761"/>
    </source>
</evidence>
<evidence type="ECO:0000256" key="1">
    <source>
        <dbReference type="SAM" id="Phobius"/>
    </source>
</evidence>
<gene>
    <name evidence="2" type="ORF">NZD89_11090</name>
</gene>
<feature type="transmembrane region" description="Helical" evidence="1">
    <location>
        <begin position="100"/>
        <end position="128"/>
    </location>
</feature>
<proteinExistence type="predicted"/>
<reference evidence="2" key="1">
    <citation type="submission" date="2022-08" db="EMBL/GenBank/DDBJ databases">
        <title>Alicyclobacillus fastidiosus DSM 17978, complete genome.</title>
        <authorList>
            <person name="Wang Q."/>
            <person name="Cai R."/>
            <person name="Wang Z."/>
        </authorList>
    </citation>
    <scope>NUCLEOTIDE SEQUENCE</scope>
    <source>
        <strain evidence="2">DSM 17978</strain>
    </source>
</reference>
<dbReference type="PANTHER" id="PTHR37305">
    <property type="entry name" value="INTEGRAL MEMBRANE PROTEIN-RELATED"/>
    <property type="match status" value="1"/>
</dbReference>
<keyword evidence="3" id="KW-1185">Reference proteome</keyword>
<sequence length="262" mass="28438">MFGLILNENAKIYRRSRTWIFVGIVLLTLVAACLVSHRSFAGSGAQVWKLMDDASALTMLITIFAAVVAGDSVAGEFSSGTVKLLLTRPVSRLQILWSKYLSVLLFAFGFVALLFIASWVVGGLVFGFGGASASYQYVDAHQALQQIPYAAEVMRSYGFALIPLLMTLTVSFMISALFRSSSLAIAVSILLMFAGTLVVGALSRYVWDKYILFANENLGQYFVGGPMVHGMTLGFSVVVLAVYFVLFHAVAALAFHRRDVAS</sequence>
<keyword evidence="1" id="KW-0472">Membrane</keyword>
<feature type="transmembrane region" description="Helical" evidence="1">
    <location>
        <begin position="227"/>
        <end position="255"/>
    </location>
</feature>
<feature type="transmembrane region" description="Helical" evidence="1">
    <location>
        <begin position="57"/>
        <end position="79"/>
    </location>
</feature>
<dbReference type="EMBL" id="CP104067">
    <property type="protein sequence ID" value="WAH43877.1"/>
    <property type="molecule type" value="Genomic_DNA"/>
</dbReference>
<name>A0ABY6ZLZ9_9BACL</name>